<organism evidence="2 3">
    <name type="scientific">Brevundimonas viscosa</name>
    <dbReference type="NCBI Taxonomy" id="871741"/>
    <lineage>
        <taxon>Bacteria</taxon>
        <taxon>Pseudomonadati</taxon>
        <taxon>Pseudomonadota</taxon>
        <taxon>Alphaproteobacteria</taxon>
        <taxon>Caulobacterales</taxon>
        <taxon>Caulobacteraceae</taxon>
        <taxon>Brevundimonas</taxon>
    </lineage>
</organism>
<keyword evidence="3" id="KW-1185">Reference proteome</keyword>
<dbReference type="EMBL" id="FOZV01000001">
    <property type="protein sequence ID" value="SFS30703.1"/>
    <property type="molecule type" value="Genomic_DNA"/>
</dbReference>
<evidence type="ECO:0000313" key="3">
    <source>
        <dbReference type="Proteomes" id="UP000198788"/>
    </source>
</evidence>
<name>A0A1I6NS04_9CAUL</name>
<protein>
    <recommendedName>
        <fullName evidence="4">Lipoprotein</fullName>
    </recommendedName>
</protein>
<evidence type="ECO:0000313" key="2">
    <source>
        <dbReference type="EMBL" id="SFS30703.1"/>
    </source>
</evidence>
<keyword evidence="1" id="KW-0732">Signal</keyword>
<proteinExistence type="predicted"/>
<sequence>MKTPGLSLIAVATAGLAACAATATPAQTCQAFAFRHDVALGAPDEADWIADTTECELRWSATAARPAVTCSIQDGRVLRLGVGDQIYR</sequence>
<dbReference type="AlphaFoldDB" id="A0A1I6NS04"/>
<dbReference type="RefSeq" id="WP_092306259.1">
    <property type="nucleotide sequence ID" value="NZ_FOZV01000001.1"/>
</dbReference>
<dbReference type="Proteomes" id="UP000198788">
    <property type="component" value="Unassembled WGS sequence"/>
</dbReference>
<feature type="signal peptide" evidence="1">
    <location>
        <begin position="1"/>
        <end position="23"/>
    </location>
</feature>
<gene>
    <name evidence="2" type="ORF">SAMN05192570_0421</name>
</gene>
<evidence type="ECO:0000256" key="1">
    <source>
        <dbReference type="SAM" id="SignalP"/>
    </source>
</evidence>
<accession>A0A1I6NS04</accession>
<evidence type="ECO:0008006" key="4">
    <source>
        <dbReference type="Google" id="ProtNLM"/>
    </source>
</evidence>
<dbReference type="PROSITE" id="PS51257">
    <property type="entry name" value="PROKAR_LIPOPROTEIN"/>
    <property type="match status" value="1"/>
</dbReference>
<feature type="chain" id="PRO_5011522087" description="Lipoprotein" evidence="1">
    <location>
        <begin position="24"/>
        <end position="88"/>
    </location>
</feature>
<reference evidence="3" key="1">
    <citation type="submission" date="2016-10" db="EMBL/GenBank/DDBJ databases">
        <authorList>
            <person name="Varghese N."/>
            <person name="Submissions S."/>
        </authorList>
    </citation>
    <scope>NUCLEOTIDE SEQUENCE [LARGE SCALE GENOMIC DNA]</scope>
    <source>
        <strain evidence="3">CGMCC 1.10683</strain>
    </source>
</reference>